<dbReference type="Pfam" id="PF23759">
    <property type="entry name" value="GBD_T9SS_assoc"/>
    <property type="match status" value="2"/>
</dbReference>
<dbReference type="SUPFAM" id="SSF49265">
    <property type="entry name" value="Fibronectin type III"/>
    <property type="match status" value="1"/>
</dbReference>
<protein>
    <recommendedName>
        <fullName evidence="3">Fibronectin type-III domain-containing protein</fullName>
    </recommendedName>
</protein>
<proteinExistence type="predicted"/>
<sequence>MKHYFTLLLLFMVALLNAQQIGIQEDFESLSNSQSDLPGWTQDGFSTSLSLYSCFGTSIDAQFSGSAESAAQLVSPNLIKASNGTDITVDFMSKIYFYGFFGASAPAPSGWGSFTVEYSINGTDWIEIETFDNTNYDSVDACKSHSFTIAGADVPEDSDFQIRWSVIHLDGDYSVFFDNVSVTQVGTSVPDCSATVIIPENGATDIDPASGVSVTWGNATGVFTGYKLSVGTTEGGTDLIDKLNLGRTNSYNVVADFAFETEYFITITPYNDNGDATSACASSSFTTRSAPLQGTNCSDPIIIDPAALNYTVSGTSEGYEDTYSSMPCGANYLISGNEVVYAITPTEKMSINIDLTNVTETQTVVSIMDDCPDTATTCLGTGTSGSGLEDVSIQDIVLEADTQYFVIVSTTSTTKFSTYDLAISENSCIIPSATYTVNSDCENRAFSVDVDITDLGSATSLVITDGETSQTVTALGIATFGPYASGTSIDFSVTNVDDNACEIFETVDFYCAPLNDLCADATEVAINTDDSCDLKTWGTTISSTVTDGFESVCTGTNYGDVWFKFTATSENLDFKIEDKVNYEGTSVNIGTEFYTGSCGEFTSIECNTTDYNPLSGLTVGEVYYVRVYTRSSGTSHTFNVCINTPADAPVNDECTGAIALSVSDDTCDNKISGSTIGATESDFESCSTDRRDVWYSFTPTEDAYYTITLSEYTTAYYGVLEGDCETGEFTDVLGGCNGRDDALSFSADKQYYIFVRSGLIDIGETFDLCVTPFTPVANNECTDAIALTESLDLNGDNKIIGTTENALNSTAVDCVNSTYGVVWYSFMPSQSGLYHIDLTKIDGGNAYFTVFSGSCAEGFTALDELTSCYNRGTKDVLLEAGIEYIIPVYASSASNFELMAYPDQALSISETSELALGVTVFPNPVNNNLTIVSKVAVNTITVYNTLGQKVLVTEASSSNRTEVSFSALQNGFYFVKVDSDNASQTIRVVKQ</sequence>
<evidence type="ECO:0000259" key="3">
    <source>
        <dbReference type="PROSITE" id="PS50853"/>
    </source>
</evidence>
<dbReference type="Proteomes" id="UP001138672">
    <property type="component" value="Unassembled WGS sequence"/>
</dbReference>
<accession>A0A9X1CBA2</accession>
<dbReference type="Pfam" id="PF18962">
    <property type="entry name" value="Por_Secre_tail"/>
    <property type="match status" value="1"/>
</dbReference>
<dbReference type="NCBIfam" id="TIGR04183">
    <property type="entry name" value="Por_Secre_tail"/>
    <property type="match status" value="1"/>
</dbReference>
<dbReference type="Gene3D" id="2.60.40.10">
    <property type="entry name" value="Immunoglobulins"/>
    <property type="match status" value="1"/>
</dbReference>
<feature type="chain" id="PRO_5040757421" description="Fibronectin type-III domain-containing protein" evidence="2">
    <location>
        <begin position="19"/>
        <end position="991"/>
    </location>
</feature>
<gene>
    <name evidence="4" type="ORF">J2Z56_000830</name>
    <name evidence="5" type="ORF">J2Z57_000123</name>
</gene>
<evidence type="ECO:0000313" key="6">
    <source>
        <dbReference type="Proteomes" id="UP001138672"/>
    </source>
</evidence>
<dbReference type="InterPro" id="IPR056600">
    <property type="entry name" value="GBD_T9SS_assoc"/>
</dbReference>
<evidence type="ECO:0000313" key="7">
    <source>
        <dbReference type="Proteomes" id="UP001231587"/>
    </source>
</evidence>
<evidence type="ECO:0000313" key="4">
    <source>
        <dbReference type="EMBL" id="MBP1838924.1"/>
    </source>
</evidence>
<dbReference type="RefSeq" id="WP_083495721.1">
    <property type="nucleotide sequence ID" value="NZ_JAGGJQ010000002.1"/>
</dbReference>
<dbReference type="InterPro" id="IPR036116">
    <property type="entry name" value="FN3_sf"/>
</dbReference>
<keyword evidence="7" id="KW-1185">Reference proteome</keyword>
<name>A0A9X1CBA2_9FLAO</name>
<dbReference type="InterPro" id="IPR003961">
    <property type="entry name" value="FN3_dom"/>
</dbReference>
<dbReference type="OrthoDB" id="1401747at2"/>
<evidence type="ECO:0000256" key="1">
    <source>
        <dbReference type="ARBA" id="ARBA00022729"/>
    </source>
</evidence>
<dbReference type="InterPro" id="IPR013783">
    <property type="entry name" value="Ig-like_fold"/>
</dbReference>
<reference evidence="4" key="1">
    <citation type="submission" date="2021-03" db="EMBL/GenBank/DDBJ databases">
        <title>Genomic Encyclopedia of Type Strains, Phase IV (KMG-IV): sequencing the most valuable type-strain genomes for metagenomic binning, comparative biology and taxonomic classification.</title>
        <authorList>
            <person name="Goeker M."/>
        </authorList>
    </citation>
    <scope>NUCLEOTIDE SEQUENCE</scope>
    <source>
        <strain evidence="4">DSM 15523</strain>
        <strain evidence="5 7">DSM 16476</strain>
    </source>
</reference>
<organism evidence="4 6">
    <name type="scientific">Formosa algae</name>
    <dbReference type="NCBI Taxonomy" id="225843"/>
    <lineage>
        <taxon>Bacteria</taxon>
        <taxon>Pseudomonadati</taxon>
        <taxon>Bacteroidota</taxon>
        <taxon>Flavobacteriia</taxon>
        <taxon>Flavobacteriales</taxon>
        <taxon>Flavobacteriaceae</taxon>
        <taxon>Formosa</taxon>
    </lineage>
</organism>
<evidence type="ECO:0000256" key="2">
    <source>
        <dbReference type="SAM" id="SignalP"/>
    </source>
</evidence>
<comment type="caution">
    <text evidence="4">The sequence shown here is derived from an EMBL/GenBank/DDBJ whole genome shotgun (WGS) entry which is preliminary data.</text>
</comment>
<dbReference type="AlphaFoldDB" id="A0A9X1CBA2"/>
<keyword evidence="1 2" id="KW-0732">Signal</keyword>
<dbReference type="PROSITE" id="PS50853">
    <property type="entry name" value="FN3"/>
    <property type="match status" value="1"/>
</dbReference>
<dbReference type="EMBL" id="JAGGJQ010000002">
    <property type="protein sequence ID" value="MBP1838924.1"/>
    <property type="molecule type" value="Genomic_DNA"/>
</dbReference>
<dbReference type="Proteomes" id="UP001231587">
    <property type="component" value="Unassembled WGS sequence"/>
</dbReference>
<dbReference type="InterPro" id="IPR026444">
    <property type="entry name" value="Secre_tail"/>
</dbReference>
<evidence type="ECO:0000313" key="5">
    <source>
        <dbReference type="EMBL" id="MDQ0333701.1"/>
    </source>
</evidence>
<feature type="signal peptide" evidence="2">
    <location>
        <begin position="1"/>
        <end position="18"/>
    </location>
</feature>
<feature type="domain" description="Fibronectin type-III" evidence="3">
    <location>
        <begin position="195"/>
        <end position="290"/>
    </location>
</feature>
<dbReference type="EMBL" id="JAUSUU010000001">
    <property type="protein sequence ID" value="MDQ0333701.1"/>
    <property type="molecule type" value="Genomic_DNA"/>
</dbReference>